<feature type="domain" description="MaoC-like" evidence="1">
    <location>
        <begin position="14"/>
        <end position="129"/>
    </location>
</feature>
<evidence type="ECO:0000259" key="1">
    <source>
        <dbReference type="Pfam" id="PF01575"/>
    </source>
</evidence>
<comment type="caution">
    <text evidence="2">The sequence shown here is derived from an EMBL/GenBank/DDBJ whole genome shotgun (WGS) entry which is preliminary data.</text>
</comment>
<accession>A0A3D9CKJ9</accession>
<gene>
    <name evidence="2" type="ORF">DRF59_12500</name>
</gene>
<dbReference type="Pfam" id="PF01575">
    <property type="entry name" value="MaoC_dehydratas"/>
    <property type="match status" value="1"/>
</dbReference>
<dbReference type="OrthoDB" id="9801735at2"/>
<organism evidence="2 3">
    <name type="scientific">Chryseobacterium flavum</name>
    <dbReference type="NCBI Taxonomy" id="415851"/>
    <lineage>
        <taxon>Bacteria</taxon>
        <taxon>Pseudomonadati</taxon>
        <taxon>Bacteroidota</taxon>
        <taxon>Flavobacteriia</taxon>
        <taxon>Flavobacteriales</taxon>
        <taxon>Weeksellaceae</taxon>
        <taxon>Chryseobacterium group</taxon>
        <taxon>Chryseobacterium</taxon>
    </lineage>
</organism>
<dbReference type="PANTHER" id="PTHR42993">
    <property type="entry name" value="MAOC-LIKE DEHYDRATASE DOMAIN-CONTAINING PROTEIN"/>
    <property type="match status" value="1"/>
</dbReference>
<proteinExistence type="predicted"/>
<dbReference type="Gene3D" id="3.10.129.10">
    <property type="entry name" value="Hotdog Thioesterase"/>
    <property type="match status" value="1"/>
</dbReference>
<dbReference type="SUPFAM" id="SSF54637">
    <property type="entry name" value="Thioesterase/thiol ester dehydrase-isomerase"/>
    <property type="match status" value="1"/>
</dbReference>
<dbReference type="AlphaFoldDB" id="A0A3D9CKJ9"/>
<dbReference type="CDD" id="cd03450">
    <property type="entry name" value="NodN"/>
    <property type="match status" value="1"/>
</dbReference>
<name>A0A3D9CKJ9_9FLAO</name>
<dbReference type="EMBL" id="QNUE01000009">
    <property type="protein sequence ID" value="REC66286.1"/>
    <property type="molecule type" value="Genomic_DNA"/>
</dbReference>
<dbReference type="RefSeq" id="WP_115960390.1">
    <property type="nucleotide sequence ID" value="NZ_CBCRVL010000014.1"/>
</dbReference>
<dbReference type="InterPro" id="IPR039375">
    <property type="entry name" value="NodN-like"/>
</dbReference>
<dbReference type="InterPro" id="IPR002539">
    <property type="entry name" value="MaoC-like_dom"/>
</dbReference>
<dbReference type="PANTHER" id="PTHR42993:SF1">
    <property type="entry name" value="MAOC-LIKE DEHYDRATASE DOMAIN-CONTAINING PROTEIN"/>
    <property type="match status" value="1"/>
</dbReference>
<reference evidence="2 3" key="1">
    <citation type="journal article" date="2007" name="Int. J. Syst. Evol. Microbiol.">
        <title>Chryseobacterium flavum sp. nov., isolated from polluted soil.</title>
        <authorList>
            <person name="Zhou Y."/>
            <person name="Dong J."/>
            <person name="Wang X."/>
            <person name="Huang X."/>
            <person name="Zhang K.Y."/>
            <person name="Zhang Y.Q."/>
            <person name="Guo Y.F."/>
            <person name="Lai R."/>
            <person name="Li W.J."/>
        </authorList>
    </citation>
    <scope>NUCLEOTIDE SEQUENCE [LARGE SCALE GENOMIC DNA]</scope>
    <source>
        <strain evidence="2 3">KCTC 12877</strain>
    </source>
</reference>
<protein>
    <submittedName>
        <fullName evidence="2">MaoC family dehydratase</fullName>
    </submittedName>
</protein>
<evidence type="ECO:0000313" key="2">
    <source>
        <dbReference type="EMBL" id="REC66286.1"/>
    </source>
</evidence>
<dbReference type="InterPro" id="IPR029069">
    <property type="entry name" value="HotDog_dom_sf"/>
</dbReference>
<dbReference type="Proteomes" id="UP000256769">
    <property type="component" value="Unassembled WGS sequence"/>
</dbReference>
<evidence type="ECO:0000313" key="3">
    <source>
        <dbReference type="Proteomes" id="UP000256769"/>
    </source>
</evidence>
<sequence length="152" mass="17590">MIIINNFMEYKSLEGQMVGSSNWHIIDQKQINRFAETTLDDQWIHTNEERAKKESPYRSTIAHGYLTLSLIPYLWKQIAEVRNISMEVNYGIENFRFGQPVKANDKVRLEATIKSVQNLKGTVKVMVGAKLMIKDQVKSAYTGDVVFLYHFS</sequence>
<keyword evidence="3" id="KW-1185">Reference proteome</keyword>